<sequence>MPFQEDPVLCGKHAWLKRAAPCESGVLNVLRELLDKRLELTQHDGDEFFDAEMNARLTLSRLMQQRKGGKAVVWAHNSHVGDARSTSKGELRNELNVGQLCKEEWGADCSIIGCGTNTGTVAAADEWDEPMQIMKVNPSRADFYERLTHDSSVARFLLDLREDHTGSELRKALLQSRQERFIGVIYRPHTERRSHYTDAILPEQLDAYVWFDESHAVQPFETAQPHEPPCAGETYPFGL</sequence>
<accession>A0ACC3MCA2</accession>
<keyword evidence="2" id="KW-1185">Reference proteome</keyword>
<name>A0ACC3MCA2_9PEZI</name>
<evidence type="ECO:0000313" key="2">
    <source>
        <dbReference type="Proteomes" id="UP001281147"/>
    </source>
</evidence>
<gene>
    <name evidence="1" type="ORF">LTR37_020117</name>
</gene>
<reference evidence="1" key="1">
    <citation type="submission" date="2023-07" db="EMBL/GenBank/DDBJ databases">
        <title>Black Yeasts Isolated from many extreme environments.</title>
        <authorList>
            <person name="Coleine C."/>
            <person name="Stajich J.E."/>
            <person name="Selbmann L."/>
        </authorList>
    </citation>
    <scope>NUCLEOTIDE SEQUENCE</scope>
    <source>
        <strain evidence="1">CCFEE 5714</strain>
    </source>
</reference>
<evidence type="ECO:0000313" key="1">
    <source>
        <dbReference type="EMBL" id="KAK3684617.1"/>
    </source>
</evidence>
<comment type="caution">
    <text evidence="1">The sequence shown here is derived from an EMBL/GenBank/DDBJ whole genome shotgun (WGS) entry which is preliminary data.</text>
</comment>
<protein>
    <submittedName>
        <fullName evidence="1">Uncharacterized protein</fullName>
    </submittedName>
</protein>
<proteinExistence type="predicted"/>
<dbReference type="Proteomes" id="UP001281147">
    <property type="component" value="Unassembled WGS sequence"/>
</dbReference>
<organism evidence="1 2">
    <name type="scientific">Vermiconidia calcicola</name>
    <dbReference type="NCBI Taxonomy" id="1690605"/>
    <lineage>
        <taxon>Eukaryota</taxon>
        <taxon>Fungi</taxon>
        <taxon>Dikarya</taxon>
        <taxon>Ascomycota</taxon>
        <taxon>Pezizomycotina</taxon>
        <taxon>Dothideomycetes</taxon>
        <taxon>Dothideomycetidae</taxon>
        <taxon>Mycosphaerellales</taxon>
        <taxon>Extremaceae</taxon>
        <taxon>Vermiconidia</taxon>
    </lineage>
</organism>
<dbReference type="EMBL" id="JAUTXU010000335">
    <property type="protein sequence ID" value="KAK3684617.1"/>
    <property type="molecule type" value="Genomic_DNA"/>
</dbReference>